<organism evidence="1 2">
    <name type="scientific">Piptocephalis cylindrospora</name>
    <dbReference type="NCBI Taxonomy" id="1907219"/>
    <lineage>
        <taxon>Eukaryota</taxon>
        <taxon>Fungi</taxon>
        <taxon>Fungi incertae sedis</taxon>
        <taxon>Zoopagomycota</taxon>
        <taxon>Zoopagomycotina</taxon>
        <taxon>Zoopagomycetes</taxon>
        <taxon>Zoopagales</taxon>
        <taxon>Piptocephalidaceae</taxon>
        <taxon>Piptocephalis</taxon>
    </lineage>
</organism>
<protein>
    <recommendedName>
        <fullName evidence="3">HSF-type DNA-binding domain-containing protein</fullName>
    </recommendedName>
</protein>
<proteinExistence type="predicted"/>
<dbReference type="EMBL" id="KZ987853">
    <property type="protein sequence ID" value="RKP14309.1"/>
    <property type="molecule type" value="Genomic_DNA"/>
</dbReference>
<reference evidence="2" key="1">
    <citation type="journal article" date="2018" name="Nat. Microbiol.">
        <title>Leveraging single-cell genomics to expand the fungal tree of life.</title>
        <authorList>
            <person name="Ahrendt S.R."/>
            <person name="Quandt C.A."/>
            <person name="Ciobanu D."/>
            <person name="Clum A."/>
            <person name="Salamov A."/>
            <person name="Andreopoulos B."/>
            <person name="Cheng J.F."/>
            <person name="Woyke T."/>
            <person name="Pelin A."/>
            <person name="Henrissat B."/>
            <person name="Reynolds N.K."/>
            <person name="Benny G.L."/>
            <person name="Smith M.E."/>
            <person name="James T.Y."/>
            <person name="Grigoriev I.V."/>
        </authorList>
    </citation>
    <scope>NUCLEOTIDE SEQUENCE [LARGE SCALE GENOMIC DNA]</scope>
</reference>
<evidence type="ECO:0000313" key="1">
    <source>
        <dbReference type="EMBL" id="RKP14309.1"/>
    </source>
</evidence>
<evidence type="ECO:0000313" key="2">
    <source>
        <dbReference type="Proteomes" id="UP000267251"/>
    </source>
</evidence>
<evidence type="ECO:0008006" key="3">
    <source>
        <dbReference type="Google" id="ProtNLM"/>
    </source>
</evidence>
<name>A0A4V1IYE8_9FUNG</name>
<sequence>MNHLALPHSQHRDLLLSPPGNGPKENTDWLVKQAFFYRANFPKKLALILHYGFQSDTIMFLPGYRDVFLWNGNPVGGLKSKCNFEKQLSNYGIKKLFDHRKNPRAQRLYHHRQLYRGGLAEADLIQRRRPGEKRNHRRASKENLMTGEFLIYGCGLLSSSGSGGDGASIPEIVTFMSRANTLSPDAGMVGLAPHPLSIACEDSGKGTHKDSCSPSCSSMLARPGSEELANHPKVDGDPTWLEEEVLSGSWGNPRASTSHWVTGNLRRAEVGA</sequence>
<gene>
    <name evidence="1" type="ORF">BJ684DRAFT_15355</name>
</gene>
<dbReference type="Proteomes" id="UP000267251">
    <property type="component" value="Unassembled WGS sequence"/>
</dbReference>
<accession>A0A4V1IYE8</accession>
<dbReference type="AlphaFoldDB" id="A0A4V1IYE8"/>
<keyword evidence="2" id="KW-1185">Reference proteome</keyword>